<evidence type="ECO:0000313" key="8">
    <source>
        <dbReference type="Proteomes" id="UP000287527"/>
    </source>
</evidence>
<accession>A0A444HDR4</accession>
<feature type="domain" description="FAD-binding" evidence="5">
    <location>
        <begin position="84"/>
        <end position="116"/>
    </location>
</feature>
<dbReference type="InterPro" id="IPR049516">
    <property type="entry name" value="FAD-depend_C"/>
</dbReference>
<keyword evidence="8" id="KW-1185">Reference proteome</keyword>
<dbReference type="PIRSF" id="PIRSF038984">
    <property type="entry name" value="FAD_binding_protein"/>
    <property type="match status" value="1"/>
</dbReference>
<dbReference type="Pfam" id="PF21688">
    <property type="entry name" value="FAD-depend_C"/>
    <property type="match status" value="1"/>
</dbReference>
<gene>
    <name evidence="7" type="ORF">EPI11_04145</name>
</gene>
<keyword evidence="3" id="KW-0274">FAD</keyword>
<feature type="domain" description="MnmG N-terminal" evidence="4">
    <location>
        <begin position="198"/>
        <end position="249"/>
    </location>
</feature>
<dbReference type="PANTHER" id="PTHR42842:SF3">
    <property type="entry name" value="FAD_NAD(P)-BINDING OXIDOREDUCTASE FAMILY PROTEIN"/>
    <property type="match status" value="1"/>
</dbReference>
<feature type="domain" description="FAD-dependent protein C-terminal" evidence="6">
    <location>
        <begin position="269"/>
        <end position="465"/>
    </location>
</feature>
<dbReference type="PANTHER" id="PTHR42842">
    <property type="entry name" value="FAD/NAD(P)-BINDING OXIDOREDUCTASE"/>
    <property type="match status" value="1"/>
</dbReference>
<dbReference type="Pfam" id="PF01134">
    <property type="entry name" value="GIDA"/>
    <property type="match status" value="1"/>
</dbReference>
<dbReference type="Gene3D" id="3.30.70.2700">
    <property type="match status" value="1"/>
</dbReference>
<dbReference type="InterPro" id="IPR028348">
    <property type="entry name" value="FAD-binding_protein"/>
</dbReference>
<dbReference type="PRINTS" id="PR00411">
    <property type="entry name" value="PNDRDTASEI"/>
</dbReference>
<dbReference type="Gene3D" id="3.50.50.60">
    <property type="entry name" value="FAD/NAD(P)-binding domain"/>
    <property type="match status" value="2"/>
</dbReference>
<evidence type="ECO:0000259" key="6">
    <source>
        <dbReference type="Pfam" id="PF21688"/>
    </source>
</evidence>
<sequence>MPREIQIQVAPEVAAQLPLLTAHIAQLMQVKPDEIKHIAIIKRSIDARQKAVKINLKVAVYWNEEYVETKFKLPEYKDVSNAQEVIIIGAGPAGLFAALQLIELGVKPIVLERGKDVQERRRDLKAINRDHIVDEDSNYCYGEGGAGTYSDGKLYTRSKKRGDVDRILELFVAFGASDEILVEAHPHIGTNKLPKIIKAMREKIIEYGGQVLFETRVTDILVKNNEVQGVVTQNNDTIHASKIILATGHSARDIFELLDRKKIFIEAKPFALGVRAEHPQSLIDTIQYSCDYRGEYLPPAPYSIVKQVAGRGMYSFCMCPGGVIAPCATSPGEVVTNGWSPSKRDQETANSGIVVELKLEDFKPFEKFGALAGMEFQKSIEQQAWHLAGETQRVPAQRMIDFTQSKVSSDIPKTSYVPGTTPVELGKVFPDFITNTLRQGFVEFGKSMRGYLTNEAILHAPESRTSSPVRIPRDNYSLEHLEIKGLYPCGEGAGYAGGIISAAIDGEKCALKCVETLS</sequence>
<evidence type="ECO:0000313" key="7">
    <source>
        <dbReference type="EMBL" id="RWX02419.1"/>
    </source>
</evidence>
<name>A0A444HDR4_9FLAO</name>
<dbReference type="PRINTS" id="PR00368">
    <property type="entry name" value="FADPNR"/>
</dbReference>
<keyword evidence="2" id="KW-0285">Flavoprotein</keyword>
<comment type="cofactor">
    <cofactor evidence="1">
        <name>FAD</name>
        <dbReference type="ChEBI" id="CHEBI:57692"/>
    </cofactor>
</comment>
<dbReference type="EMBL" id="SBII01000002">
    <property type="protein sequence ID" value="RWX02419.1"/>
    <property type="molecule type" value="Genomic_DNA"/>
</dbReference>
<dbReference type="RefSeq" id="WP_128388691.1">
    <property type="nucleotide sequence ID" value="NZ_SBII01000002.1"/>
</dbReference>
<dbReference type="SUPFAM" id="SSF51905">
    <property type="entry name" value="FAD/NAD(P)-binding domain"/>
    <property type="match status" value="1"/>
</dbReference>
<organism evidence="7 8">
    <name type="scientific">Flavobacterium cerinum</name>
    <dbReference type="NCBI Taxonomy" id="2502784"/>
    <lineage>
        <taxon>Bacteria</taxon>
        <taxon>Pseudomonadati</taxon>
        <taxon>Bacteroidota</taxon>
        <taxon>Flavobacteriia</taxon>
        <taxon>Flavobacteriales</taxon>
        <taxon>Flavobacteriaceae</taxon>
        <taxon>Flavobacterium</taxon>
    </lineage>
</organism>
<dbReference type="Proteomes" id="UP000287527">
    <property type="component" value="Unassembled WGS sequence"/>
</dbReference>
<comment type="caution">
    <text evidence="7">The sequence shown here is derived from an EMBL/GenBank/DDBJ whole genome shotgun (WGS) entry which is preliminary data.</text>
</comment>
<dbReference type="InterPro" id="IPR036188">
    <property type="entry name" value="FAD/NAD-bd_sf"/>
</dbReference>
<evidence type="ECO:0000256" key="3">
    <source>
        <dbReference type="ARBA" id="ARBA00022827"/>
    </source>
</evidence>
<reference evidence="7 8" key="1">
    <citation type="submission" date="2019-01" db="EMBL/GenBank/DDBJ databases">
        <title>Flavobacterium sp. nov.,isolated from freshwater.</title>
        <authorList>
            <person name="Zhang R."/>
            <person name="Du Z.-J."/>
        </authorList>
    </citation>
    <scope>NUCLEOTIDE SEQUENCE [LARGE SCALE GENOMIC DNA]</scope>
    <source>
        <strain evidence="7 8">1E403</strain>
    </source>
</reference>
<dbReference type="GO" id="GO:0071949">
    <property type="term" value="F:FAD binding"/>
    <property type="evidence" value="ECO:0007669"/>
    <property type="project" value="InterPro"/>
</dbReference>
<evidence type="ECO:0000259" key="4">
    <source>
        <dbReference type="Pfam" id="PF01134"/>
    </source>
</evidence>
<dbReference type="Pfam" id="PF01494">
    <property type="entry name" value="FAD_binding_3"/>
    <property type="match status" value="1"/>
</dbReference>
<evidence type="ECO:0000256" key="1">
    <source>
        <dbReference type="ARBA" id="ARBA00001974"/>
    </source>
</evidence>
<proteinExistence type="predicted"/>
<protein>
    <submittedName>
        <fullName evidence="7">FAD-dependent oxidoreductase</fullName>
    </submittedName>
</protein>
<dbReference type="InterPro" id="IPR002938">
    <property type="entry name" value="FAD-bd"/>
</dbReference>
<evidence type="ECO:0000259" key="5">
    <source>
        <dbReference type="Pfam" id="PF01494"/>
    </source>
</evidence>
<dbReference type="OrthoDB" id="9772594at2"/>
<evidence type="ECO:0000256" key="2">
    <source>
        <dbReference type="ARBA" id="ARBA00022630"/>
    </source>
</evidence>
<dbReference type="InterPro" id="IPR040131">
    <property type="entry name" value="MnmG_N"/>
</dbReference>
<dbReference type="AlphaFoldDB" id="A0A444HDR4"/>